<dbReference type="GO" id="GO:0004497">
    <property type="term" value="F:monooxygenase activity"/>
    <property type="evidence" value="ECO:0007669"/>
    <property type="project" value="UniProtKB-KW"/>
</dbReference>
<evidence type="ECO:0000256" key="1">
    <source>
        <dbReference type="ARBA" id="ARBA00022630"/>
    </source>
</evidence>
<dbReference type="AlphaFoldDB" id="A0A0B7KL54"/>
<dbReference type="SUPFAM" id="SSF51679">
    <property type="entry name" value="Bacterial luciferase-like"/>
    <property type="match status" value="1"/>
</dbReference>
<dbReference type="InterPro" id="IPR011251">
    <property type="entry name" value="Luciferase-like_dom"/>
</dbReference>
<evidence type="ECO:0000256" key="2">
    <source>
        <dbReference type="ARBA" id="ARBA00022643"/>
    </source>
</evidence>
<evidence type="ECO:0000313" key="6">
    <source>
        <dbReference type="EMBL" id="CEO57914.1"/>
    </source>
</evidence>
<dbReference type="Pfam" id="PF00296">
    <property type="entry name" value="Bac_luciferase"/>
    <property type="match status" value="1"/>
</dbReference>
<keyword evidence="2" id="KW-0288">FMN</keyword>
<dbReference type="PANTHER" id="PTHR30011:SF16">
    <property type="entry name" value="C2H2 FINGER DOMAIN TRANSCRIPTION FACTOR (EUROFUNG)-RELATED"/>
    <property type="match status" value="1"/>
</dbReference>
<dbReference type="InterPro" id="IPR051260">
    <property type="entry name" value="Diverse_substr_monoxygenases"/>
</dbReference>
<evidence type="ECO:0000256" key="3">
    <source>
        <dbReference type="ARBA" id="ARBA00023002"/>
    </source>
</evidence>
<dbReference type="EMBL" id="CDPU01000180">
    <property type="protein sequence ID" value="CEO57914.1"/>
    <property type="molecule type" value="Genomic_DNA"/>
</dbReference>
<reference evidence="6" key="1">
    <citation type="submission" date="2015-01" db="EMBL/GenBank/DDBJ databases">
        <authorList>
            <person name="Durling Mikael"/>
        </authorList>
    </citation>
    <scope>NUCLEOTIDE SEQUENCE</scope>
</reference>
<evidence type="ECO:0000259" key="5">
    <source>
        <dbReference type="Pfam" id="PF00296"/>
    </source>
</evidence>
<protein>
    <recommendedName>
        <fullName evidence="5">Luciferase-like domain-containing protein</fullName>
    </recommendedName>
</protein>
<evidence type="ECO:0000256" key="4">
    <source>
        <dbReference type="ARBA" id="ARBA00023033"/>
    </source>
</evidence>
<dbReference type="PANTHER" id="PTHR30011">
    <property type="entry name" value="ALKANESULFONATE MONOOXYGENASE-RELATED"/>
    <property type="match status" value="1"/>
</dbReference>
<dbReference type="Gene3D" id="3.20.20.30">
    <property type="entry name" value="Luciferase-like domain"/>
    <property type="match status" value="2"/>
</dbReference>
<accession>A0A0B7KL54</accession>
<keyword evidence="3" id="KW-0560">Oxidoreductase</keyword>
<keyword evidence="4" id="KW-0503">Monooxygenase</keyword>
<dbReference type="GO" id="GO:0016705">
    <property type="term" value="F:oxidoreductase activity, acting on paired donors, with incorporation or reduction of molecular oxygen"/>
    <property type="evidence" value="ECO:0007669"/>
    <property type="project" value="InterPro"/>
</dbReference>
<dbReference type="InterPro" id="IPR036661">
    <property type="entry name" value="Luciferase-like_sf"/>
</dbReference>
<name>A0A0B7KL54_BIOOC</name>
<keyword evidence="1" id="KW-0285">Flavoprotein</keyword>
<organism evidence="6">
    <name type="scientific">Bionectria ochroleuca</name>
    <name type="common">Gliocladium roseum</name>
    <dbReference type="NCBI Taxonomy" id="29856"/>
    <lineage>
        <taxon>Eukaryota</taxon>
        <taxon>Fungi</taxon>
        <taxon>Dikarya</taxon>
        <taxon>Ascomycota</taxon>
        <taxon>Pezizomycotina</taxon>
        <taxon>Sordariomycetes</taxon>
        <taxon>Hypocreomycetidae</taxon>
        <taxon>Hypocreales</taxon>
        <taxon>Bionectriaceae</taxon>
        <taxon>Clonostachys</taxon>
    </lineage>
</organism>
<feature type="domain" description="Luciferase-like" evidence="5">
    <location>
        <begin position="142"/>
        <end position="233"/>
    </location>
</feature>
<sequence length="237" mass="26146">MASTTGSKSYVGSGSVDPLPLDLLQGKVNGERKFGYRQDGKKKRILLNAFDMNGIGRISIEQWQNLEDKSSQKNRLPYWIELAKLLEKGKFNALFLADNFGSHDVYKGSYAPAIQLWESSWEDDVVVKDASTHAYTTPSKVRKIVHNGKHVKHVKSESAHQVDPSPQRTPLIFLAGMSLAGSAFASRHAECVFVGGMSLPILALNIEKTRAQAAANGRDPYDIQFFCSTDSCVGGRR</sequence>
<proteinExistence type="predicted"/>
<gene>
    <name evidence="6" type="ORF">BN869_000013972_1</name>
</gene>